<proteinExistence type="predicted"/>
<gene>
    <name evidence="2" type="ORF">DFP96_101365</name>
</gene>
<keyword evidence="3" id="KW-1185">Reference proteome</keyword>
<name>A0A4R6ZRX3_9LIST</name>
<accession>A0A4R6ZRX3</accession>
<dbReference type="RefSeq" id="WP_133619722.1">
    <property type="nucleotide sequence ID" value="NZ_JAASUO010000001.1"/>
</dbReference>
<comment type="caution">
    <text evidence="2">The sequence shown here is derived from an EMBL/GenBank/DDBJ whole genome shotgun (WGS) entry which is preliminary data.</text>
</comment>
<evidence type="ECO:0000256" key="1">
    <source>
        <dbReference type="SAM" id="Phobius"/>
    </source>
</evidence>
<protein>
    <submittedName>
        <fullName evidence="2">Uncharacterized protein</fullName>
    </submittedName>
</protein>
<dbReference type="OrthoDB" id="2365871at2"/>
<dbReference type="EMBL" id="SNZK01000001">
    <property type="protein sequence ID" value="TDR55430.1"/>
    <property type="molecule type" value="Genomic_DNA"/>
</dbReference>
<dbReference type="Proteomes" id="UP000295558">
    <property type="component" value="Unassembled WGS sequence"/>
</dbReference>
<keyword evidence="1" id="KW-0472">Membrane</keyword>
<feature type="transmembrane region" description="Helical" evidence="1">
    <location>
        <begin position="6"/>
        <end position="26"/>
    </location>
</feature>
<keyword evidence="1" id="KW-0812">Transmembrane</keyword>
<reference evidence="2 3" key="1">
    <citation type="submission" date="2019-03" db="EMBL/GenBank/DDBJ databases">
        <title>Genomic Encyclopedia of Type Strains, Phase III (KMG-III): the genomes of soil and plant-associated and newly described type strains.</title>
        <authorList>
            <person name="Whitman W."/>
        </authorList>
    </citation>
    <scope>NUCLEOTIDE SEQUENCE [LARGE SCALE GENOMIC DNA]</scope>
    <source>
        <strain evidence="2 3">CECT 7972</strain>
    </source>
</reference>
<keyword evidence="1" id="KW-1133">Transmembrane helix</keyword>
<dbReference type="AlphaFoldDB" id="A0A4R6ZRX3"/>
<evidence type="ECO:0000313" key="3">
    <source>
        <dbReference type="Proteomes" id="UP000295558"/>
    </source>
</evidence>
<sequence length="68" mass="7718">MSDKRCWVLIGTTIGVISGIITYVLLHQKKVGSFEVEKETLDLEENNMISEGAMTSITYENRRQALKK</sequence>
<organism evidence="2 3">
    <name type="scientific">Listeria rocourtiae</name>
    <dbReference type="NCBI Taxonomy" id="647910"/>
    <lineage>
        <taxon>Bacteria</taxon>
        <taxon>Bacillati</taxon>
        <taxon>Bacillota</taxon>
        <taxon>Bacilli</taxon>
        <taxon>Bacillales</taxon>
        <taxon>Listeriaceae</taxon>
        <taxon>Listeria</taxon>
    </lineage>
</organism>
<evidence type="ECO:0000313" key="2">
    <source>
        <dbReference type="EMBL" id="TDR55430.1"/>
    </source>
</evidence>